<feature type="chain" id="PRO_5013956868" description="Yeast cell wall synthesis Kre9/Knh1-like N-terminal domain-containing protein" evidence="2">
    <location>
        <begin position="20"/>
        <end position="129"/>
    </location>
</feature>
<evidence type="ECO:0000256" key="2">
    <source>
        <dbReference type="SAM" id="SignalP"/>
    </source>
</evidence>
<dbReference type="STRING" id="1077348.A0A2G8RM95"/>
<dbReference type="Proteomes" id="UP000230002">
    <property type="component" value="Unassembled WGS sequence"/>
</dbReference>
<evidence type="ECO:0000313" key="5">
    <source>
        <dbReference type="Proteomes" id="UP000230002"/>
    </source>
</evidence>
<dbReference type="EMBL" id="AYKW01000069">
    <property type="protein sequence ID" value="PIL22621.1"/>
    <property type="molecule type" value="Genomic_DNA"/>
</dbReference>
<evidence type="ECO:0000256" key="1">
    <source>
        <dbReference type="ARBA" id="ARBA00022729"/>
    </source>
</evidence>
<evidence type="ECO:0000313" key="4">
    <source>
        <dbReference type="EMBL" id="PIL22621.1"/>
    </source>
</evidence>
<evidence type="ECO:0000259" key="3">
    <source>
        <dbReference type="Pfam" id="PF10342"/>
    </source>
</evidence>
<organism evidence="4 5">
    <name type="scientific">Ganoderma sinense ZZ0214-1</name>
    <dbReference type="NCBI Taxonomy" id="1077348"/>
    <lineage>
        <taxon>Eukaryota</taxon>
        <taxon>Fungi</taxon>
        <taxon>Dikarya</taxon>
        <taxon>Basidiomycota</taxon>
        <taxon>Agaricomycotina</taxon>
        <taxon>Agaricomycetes</taxon>
        <taxon>Polyporales</taxon>
        <taxon>Polyporaceae</taxon>
        <taxon>Ganoderma</taxon>
    </lineage>
</organism>
<dbReference type="OrthoDB" id="3199367at2759"/>
<protein>
    <recommendedName>
        <fullName evidence="3">Yeast cell wall synthesis Kre9/Knh1-like N-terminal domain-containing protein</fullName>
    </recommendedName>
</protein>
<gene>
    <name evidence="4" type="ORF">GSI_15312</name>
</gene>
<dbReference type="AlphaFoldDB" id="A0A2G8RM95"/>
<feature type="signal peptide" evidence="2">
    <location>
        <begin position="1"/>
        <end position="19"/>
    </location>
</feature>
<comment type="caution">
    <text evidence="4">The sequence shown here is derived from an EMBL/GenBank/DDBJ whole genome shotgun (WGS) entry which is preliminary data.</text>
</comment>
<accession>A0A2G8RM95</accession>
<proteinExistence type="predicted"/>
<keyword evidence="1 2" id="KW-0732">Signal</keyword>
<keyword evidence="5" id="KW-1185">Reference proteome</keyword>
<dbReference type="InterPro" id="IPR018466">
    <property type="entry name" value="Kre9/Knh1-like_N"/>
</dbReference>
<reference evidence="4 5" key="1">
    <citation type="journal article" date="2015" name="Sci. Rep.">
        <title>Chromosome-level genome map provides insights into diverse defense mechanisms in the medicinal fungus Ganoderma sinense.</title>
        <authorList>
            <person name="Zhu Y."/>
            <person name="Xu J."/>
            <person name="Sun C."/>
            <person name="Zhou S."/>
            <person name="Xu H."/>
            <person name="Nelson D.R."/>
            <person name="Qian J."/>
            <person name="Song J."/>
            <person name="Luo H."/>
            <person name="Xiang L."/>
            <person name="Li Y."/>
            <person name="Xu Z."/>
            <person name="Ji A."/>
            <person name="Wang L."/>
            <person name="Lu S."/>
            <person name="Hayward A."/>
            <person name="Sun W."/>
            <person name="Li X."/>
            <person name="Schwartz D.C."/>
            <person name="Wang Y."/>
            <person name="Chen S."/>
        </authorList>
    </citation>
    <scope>NUCLEOTIDE SEQUENCE [LARGE SCALE GENOMIC DNA]</scope>
    <source>
        <strain evidence="4 5">ZZ0214-1</strain>
    </source>
</reference>
<name>A0A2G8RM95_9APHY</name>
<dbReference type="Pfam" id="PF10342">
    <property type="entry name" value="Kre9_KNH"/>
    <property type="match status" value="1"/>
</dbReference>
<sequence>MLSLQWVLALLTVAASASAAALLNDVVIITPITAPDAGDVWPVGSVQTITWDTTTIPVGSEDATGFILLGYLEDGSSNEHLDFQNPLAQNIPLENGAVNVTVPNVAARDDYIVVLFGDSGNKSPKFTIH</sequence>
<feature type="domain" description="Yeast cell wall synthesis Kre9/Knh1-like N-terminal" evidence="3">
    <location>
        <begin position="35"/>
        <end position="128"/>
    </location>
</feature>